<evidence type="ECO:0000313" key="1">
    <source>
        <dbReference type="EMBL" id="KGN98461.1"/>
    </source>
</evidence>
<gene>
    <name evidence="1" type="ORF">HQ36_02305</name>
</gene>
<sequence length="82" mass="9513">MTLIFFLLIFIFLLILLIGGRVLSVLLGFFSQPFRQKTTGANKKDSTPSAHRGKVDMQEVNLRRFDKDQGEYVDFEEEKDKD</sequence>
<accession>A0A0A2G5G2</accession>
<reference evidence="1 2" key="1">
    <citation type="submission" date="2014-08" db="EMBL/GenBank/DDBJ databases">
        <title>Porphyromonas gingivicanis strain:COT-022_OH1391 Genome sequencing.</title>
        <authorList>
            <person name="Wallis C."/>
            <person name="Deusch O."/>
            <person name="O'Flynn C."/>
            <person name="Davis I."/>
            <person name="Jospin G."/>
            <person name="Darling A.E."/>
            <person name="Coil D.A."/>
            <person name="Alexiev A."/>
            <person name="Horsfall A."/>
            <person name="Kirkwood N."/>
            <person name="Harris S."/>
            <person name="Eisen J.A."/>
        </authorList>
    </citation>
    <scope>NUCLEOTIDE SEQUENCE [LARGE SCALE GENOMIC DNA]</scope>
    <source>
        <strain evidence="2">COT-022 OH1391</strain>
    </source>
</reference>
<protein>
    <recommendedName>
        <fullName evidence="3">DUF4834 domain-containing protein</fullName>
    </recommendedName>
</protein>
<organism evidence="1 2">
    <name type="scientific">Porphyromonas gingivicanis</name>
    <dbReference type="NCBI Taxonomy" id="266762"/>
    <lineage>
        <taxon>Bacteria</taxon>
        <taxon>Pseudomonadati</taxon>
        <taxon>Bacteroidota</taxon>
        <taxon>Bacteroidia</taxon>
        <taxon>Bacteroidales</taxon>
        <taxon>Porphyromonadaceae</taxon>
        <taxon>Porphyromonas</taxon>
    </lineage>
</organism>
<name>A0A0A2G5G2_9PORP</name>
<evidence type="ECO:0000313" key="2">
    <source>
        <dbReference type="Proteomes" id="UP000030134"/>
    </source>
</evidence>
<dbReference type="AlphaFoldDB" id="A0A0A2G5G2"/>
<keyword evidence="2" id="KW-1185">Reference proteome</keyword>
<dbReference type="OrthoDB" id="1013689at2"/>
<dbReference type="STRING" id="266762.HQ36_02305"/>
<dbReference type="EMBL" id="JQZW01000006">
    <property type="protein sequence ID" value="KGN98461.1"/>
    <property type="molecule type" value="Genomic_DNA"/>
</dbReference>
<dbReference type="Proteomes" id="UP000030134">
    <property type="component" value="Unassembled WGS sequence"/>
</dbReference>
<dbReference type="RefSeq" id="WP_025843072.1">
    <property type="nucleotide sequence ID" value="NZ_JQZW01000006.1"/>
</dbReference>
<proteinExistence type="predicted"/>
<comment type="caution">
    <text evidence="1">The sequence shown here is derived from an EMBL/GenBank/DDBJ whole genome shotgun (WGS) entry which is preliminary data.</text>
</comment>
<evidence type="ECO:0008006" key="3">
    <source>
        <dbReference type="Google" id="ProtNLM"/>
    </source>
</evidence>